<dbReference type="PROSITE" id="PS00678">
    <property type="entry name" value="WD_REPEATS_1"/>
    <property type="match status" value="2"/>
</dbReference>
<dbReference type="InterPro" id="IPR001680">
    <property type="entry name" value="WD40_rpt"/>
</dbReference>
<dbReference type="GO" id="GO:0005634">
    <property type="term" value="C:nucleus"/>
    <property type="evidence" value="ECO:0007669"/>
    <property type="project" value="UniProtKB-SubCell"/>
</dbReference>
<organism evidence="8 9">
    <name type="scientific">Pachysolen tannophilus NRRL Y-2460</name>
    <dbReference type="NCBI Taxonomy" id="669874"/>
    <lineage>
        <taxon>Eukaryota</taxon>
        <taxon>Fungi</taxon>
        <taxon>Dikarya</taxon>
        <taxon>Ascomycota</taxon>
        <taxon>Saccharomycotina</taxon>
        <taxon>Pichiomycetes</taxon>
        <taxon>Pachysolenaceae</taxon>
        <taxon>Pachysolen</taxon>
    </lineage>
</organism>
<keyword evidence="4" id="KW-0156">Chromatin regulator</keyword>
<feature type="repeat" description="WD" evidence="6">
    <location>
        <begin position="159"/>
        <end position="193"/>
    </location>
</feature>
<dbReference type="Gene3D" id="2.130.10.10">
    <property type="entry name" value="YVTN repeat-like/Quinoprotein amine dehydrogenase"/>
    <property type="match status" value="1"/>
</dbReference>
<feature type="domain" description="Histone-binding protein RBBP4-like N-terminal" evidence="7">
    <location>
        <begin position="9"/>
        <end position="76"/>
    </location>
</feature>
<comment type="subcellular location">
    <subcellularLocation>
        <location evidence="1">Nucleus</location>
    </subcellularLocation>
</comment>
<protein>
    <recommendedName>
        <fullName evidence="7">Histone-binding protein RBBP4-like N-terminal domain-containing protein</fullName>
    </recommendedName>
</protein>
<evidence type="ECO:0000313" key="9">
    <source>
        <dbReference type="Proteomes" id="UP000094236"/>
    </source>
</evidence>
<dbReference type="PROSITE" id="PS50082">
    <property type="entry name" value="WD_REPEATS_2"/>
    <property type="match status" value="3"/>
</dbReference>
<dbReference type="InterPro" id="IPR020472">
    <property type="entry name" value="WD40_PAC1"/>
</dbReference>
<dbReference type="STRING" id="669874.A0A1E4TPJ5"/>
<dbReference type="AlphaFoldDB" id="A0A1E4TPJ5"/>
<evidence type="ECO:0000256" key="5">
    <source>
        <dbReference type="ARBA" id="ARBA00023242"/>
    </source>
</evidence>
<dbReference type="GO" id="GO:0006325">
    <property type="term" value="P:chromatin organization"/>
    <property type="evidence" value="ECO:0007669"/>
    <property type="project" value="UniProtKB-KW"/>
</dbReference>
<dbReference type="PROSITE" id="PS50294">
    <property type="entry name" value="WD_REPEATS_REGION"/>
    <property type="match status" value="2"/>
</dbReference>
<feature type="repeat" description="WD" evidence="6">
    <location>
        <begin position="354"/>
        <end position="387"/>
    </location>
</feature>
<evidence type="ECO:0000256" key="3">
    <source>
        <dbReference type="ARBA" id="ARBA00022737"/>
    </source>
</evidence>
<accession>A0A1E4TPJ5</accession>
<evidence type="ECO:0000259" key="7">
    <source>
        <dbReference type="Pfam" id="PF12265"/>
    </source>
</evidence>
<dbReference type="Pfam" id="PF12265">
    <property type="entry name" value="CAF1C_H4-bd"/>
    <property type="match status" value="1"/>
</dbReference>
<dbReference type="InterPro" id="IPR036322">
    <property type="entry name" value="WD40_repeat_dom_sf"/>
</dbReference>
<evidence type="ECO:0000256" key="6">
    <source>
        <dbReference type="PROSITE-ProRule" id="PRU00221"/>
    </source>
</evidence>
<proteinExistence type="predicted"/>
<name>A0A1E4TPJ5_PACTA</name>
<dbReference type="InterPro" id="IPR015943">
    <property type="entry name" value="WD40/YVTN_repeat-like_dom_sf"/>
</dbReference>
<feature type="non-terminal residue" evidence="8">
    <location>
        <position position="1"/>
    </location>
</feature>
<dbReference type="EMBL" id="KV454017">
    <property type="protein sequence ID" value="ODV93639.1"/>
    <property type="molecule type" value="Genomic_DNA"/>
</dbReference>
<feature type="repeat" description="WD" evidence="6">
    <location>
        <begin position="297"/>
        <end position="333"/>
    </location>
</feature>
<dbReference type="InterPro" id="IPR019775">
    <property type="entry name" value="WD40_repeat_CS"/>
</dbReference>
<dbReference type="PANTHER" id="PTHR22850">
    <property type="entry name" value="WD40 REPEAT FAMILY"/>
    <property type="match status" value="1"/>
</dbReference>
<dbReference type="OrthoDB" id="427795at2759"/>
<dbReference type="InterPro" id="IPR022052">
    <property type="entry name" value="Histone-bd_RBBP4-like_N"/>
</dbReference>
<gene>
    <name evidence="8" type="ORF">PACTADRAFT_46062</name>
</gene>
<dbReference type="SUPFAM" id="SSF50978">
    <property type="entry name" value="WD40 repeat-like"/>
    <property type="match status" value="1"/>
</dbReference>
<keyword evidence="2 6" id="KW-0853">WD repeat</keyword>
<dbReference type="SMART" id="SM00320">
    <property type="entry name" value="WD40"/>
    <property type="match status" value="6"/>
</dbReference>
<evidence type="ECO:0000256" key="4">
    <source>
        <dbReference type="ARBA" id="ARBA00022853"/>
    </source>
</evidence>
<reference evidence="9" key="1">
    <citation type="submission" date="2016-05" db="EMBL/GenBank/DDBJ databases">
        <title>Comparative genomics of biotechnologically important yeasts.</title>
        <authorList>
            <consortium name="DOE Joint Genome Institute"/>
            <person name="Riley R."/>
            <person name="Haridas S."/>
            <person name="Wolfe K.H."/>
            <person name="Lopes M.R."/>
            <person name="Hittinger C.T."/>
            <person name="Goker M."/>
            <person name="Salamov A."/>
            <person name="Wisecaver J."/>
            <person name="Long T.M."/>
            <person name="Aerts A.L."/>
            <person name="Barry K."/>
            <person name="Choi C."/>
            <person name="Clum A."/>
            <person name="Coughlan A.Y."/>
            <person name="Deshpande S."/>
            <person name="Douglass A.P."/>
            <person name="Hanson S.J."/>
            <person name="Klenk H.-P."/>
            <person name="Labutti K."/>
            <person name="Lapidus A."/>
            <person name="Lindquist E."/>
            <person name="Lipzen A."/>
            <person name="Meier-Kolthoff J.P."/>
            <person name="Ohm R.A."/>
            <person name="Otillar R.P."/>
            <person name="Pangilinan J."/>
            <person name="Peng Y."/>
            <person name="Rokas A."/>
            <person name="Rosa C.A."/>
            <person name="Scheuner C."/>
            <person name="Sibirny A.A."/>
            <person name="Slot J.C."/>
            <person name="Stielow J.B."/>
            <person name="Sun H."/>
            <person name="Kurtzman C.P."/>
            <person name="Blackwell M."/>
            <person name="Grigoriev I.V."/>
            <person name="Jeffries T.W."/>
        </authorList>
    </citation>
    <scope>NUCLEOTIDE SEQUENCE [LARGE SCALE GENOMIC DNA]</scope>
    <source>
        <strain evidence="9">NRRL Y-2460</strain>
    </source>
</reference>
<sequence length="408" mass="46229">EQQELSIQEEYKLWRKNCHYMYDFISETALTWPSLSIQWLPEQEVTDVSVKSKLLLSTHTSGEDINYIKIASTQLPLNIWPNSGKIIKDNGNSNKETKINSRLKIVKKLKQNSEINRVRFMPQDSNIIGSINGSGEVFVYNLSSIFNDNETDEQDVLFLDHHKENGYGLNWNSLEKNYLLTSSDDKSIALWDIGLPPTNKILKPITVINDHTDIVNDVKWNPHNSDLFGSVSDDKSFKYFDKRSLPNSIIDLKVKPSFEINSLSFSSFSKNLFALGGTDNNISLYDLRNTSKSLHQMIGHTGAITSIEWSPTHENIIASGSTDRRVILWDINNIGKELLADEAEDGVPELMFMHGGHTGAINDLSFNPEIPYCIASTSDDNIVHVWKASDKIINDDADYDEIDINELE</sequence>
<keyword evidence="9" id="KW-1185">Reference proteome</keyword>
<evidence type="ECO:0000256" key="2">
    <source>
        <dbReference type="ARBA" id="ARBA00022574"/>
    </source>
</evidence>
<dbReference type="InterPro" id="IPR050459">
    <property type="entry name" value="WD_repeat_RBAP46/RBAP48/MSI1"/>
</dbReference>
<keyword evidence="3" id="KW-0677">Repeat</keyword>
<evidence type="ECO:0000313" key="8">
    <source>
        <dbReference type="EMBL" id="ODV93639.1"/>
    </source>
</evidence>
<dbReference type="Pfam" id="PF00400">
    <property type="entry name" value="WD40"/>
    <property type="match status" value="4"/>
</dbReference>
<dbReference type="Proteomes" id="UP000094236">
    <property type="component" value="Unassembled WGS sequence"/>
</dbReference>
<keyword evidence="5" id="KW-0539">Nucleus</keyword>
<evidence type="ECO:0000256" key="1">
    <source>
        <dbReference type="ARBA" id="ARBA00004123"/>
    </source>
</evidence>
<dbReference type="PRINTS" id="PR00320">
    <property type="entry name" value="GPROTEINBRPT"/>
</dbReference>